<evidence type="ECO:0000256" key="3">
    <source>
        <dbReference type="ARBA" id="ARBA00023157"/>
    </source>
</evidence>
<dbReference type="Proteomes" id="UP000019132">
    <property type="component" value="Unassembled WGS sequence"/>
</dbReference>
<dbReference type="Gene3D" id="3.30.60.30">
    <property type="match status" value="3"/>
</dbReference>
<dbReference type="InterPro" id="IPR050653">
    <property type="entry name" value="Prot_Inhib_GrowthFact_Antg"/>
</dbReference>
<keyword evidence="2" id="KW-0722">Serine protease inhibitor</keyword>
<dbReference type="VEuPathDB" id="FungiDB:PYU1_G000511"/>
<dbReference type="InParanoid" id="K3W6C0"/>
<dbReference type="CDD" id="cd00104">
    <property type="entry name" value="KAZAL_FS"/>
    <property type="match status" value="2"/>
</dbReference>
<keyword evidence="1" id="KW-0646">Protease inhibitor</keyword>
<dbReference type="OMA" id="MENSHCA"/>
<dbReference type="InterPro" id="IPR002350">
    <property type="entry name" value="Kazal_dom"/>
</dbReference>
<evidence type="ECO:0000259" key="4">
    <source>
        <dbReference type="PROSITE" id="PS51465"/>
    </source>
</evidence>
<dbReference type="SMART" id="SM00280">
    <property type="entry name" value="KAZAL"/>
    <property type="match status" value="3"/>
</dbReference>
<dbReference type="PANTHER" id="PTHR10913:SF45">
    <property type="entry name" value="FOLLISTATIN, ISOFORM A-RELATED"/>
    <property type="match status" value="1"/>
</dbReference>
<dbReference type="PROSITE" id="PS51465">
    <property type="entry name" value="KAZAL_2"/>
    <property type="match status" value="2"/>
</dbReference>
<dbReference type="GO" id="GO:0005576">
    <property type="term" value="C:extracellular region"/>
    <property type="evidence" value="ECO:0007669"/>
    <property type="project" value="TreeGrafter"/>
</dbReference>
<reference evidence="6" key="2">
    <citation type="submission" date="2010-04" db="EMBL/GenBank/DDBJ databases">
        <authorList>
            <person name="Buell R."/>
            <person name="Hamilton J."/>
            <person name="Hostetler J."/>
        </authorList>
    </citation>
    <scope>NUCLEOTIDE SEQUENCE [LARGE SCALE GENOMIC DNA]</scope>
    <source>
        <strain evidence="6">DAOM:BR144</strain>
    </source>
</reference>
<dbReference type="eggNOG" id="KOG3649">
    <property type="taxonomic scope" value="Eukaryota"/>
</dbReference>
<dbReference type="STRING" id="431595.K3W6C0"/>
<accession>K3W6C0</accession>
<feature type="domain" description="Kazal-like" evidence="4">
    <location>
        <begin position="43"/>
        <end position="94"/>
    </location>
</feature>
<dbReference type="HOGENOM" id="CLU_057241_0_0_1"/>
<protein>
    <recommendedName>
        <fullName evidence="4">Kazal-like domain-containing protein</fullName>
    </recommendedName>
</protein>
<dbReference type="AlphaFoldDB" id="K3W6C0"/>
<keyword evidence="6" id="KW-1185">Reference proteome</keyword>
<dbReference type="PANTHER" id="PTHR10913">
    <property type="entry name" value="FOLLISTATIN-RELATED"/>
    <property type="match status" value="1"/>
</dbReference>
<reference evidence="6" key="1">
    <citation type="journal article" date="2010" name="Genome Biol.">
        <title>Genome sequence of the necrotrophic plant pathogen Pythium ultimum reveals original pathogenicity mechanisms and effector repertoire.</title>
        <authorList>
            <person name="Levesque C.A."/>
            <person name="Brouwer H."/>
            <person name="Cano L."/>
            <person name="Hamilton J.P."/>
            <person name="Holt C."/>
            <person name="Huitema E."/>
            <person name="Raffaele S."/>
            <person name="Robideau G.P."/>
            <person name="Thines M."/>
            <person name="Win J."/>
            <person name="Zerillo M.M."/>
            <person name="Beakes G.W."/>
            <person name="Boore J.L."/>
            <person name="Busam D."/>
            <person name="Dumas B."/>
            <person name="Ferriera S."/>
            <person name="Fuerstenberg S.I."/>
            <person name="Gachon C.M."/>
            <person name="Gaulin E."/>
            <person name="Govers F."/>
            <person name="Grenville-Briggs L."/>
            <person name="Horner N."/>
            <person name="Hostetler J."/>
            <person name="Jiang R.H."/>
            <person name="Johnson J."/>
            <person name="Krajaejun T."/>
            <person name="Lin H."/>
            <person name="Meijer H.J."/>
            <person name="Moore B."/>
            <person name="Morris P."/>
            <person name="Phuntmart V."/>
            <person name="Puiu D."/>
            <person name="Shetty J."/>
            <person name="Stajich J.E."/>
            <person name="Tripathy S."/>
            <person name="Wawra S."/>
            <person name="van West P."/>
            <person name="Whitty B.R."/>
            <person name="Coutinho P.M."/>
            <person name="Henrissat B."/>
            <person name="Martin F."/>
            <person name="Thomas P.D."/>
            <person name="Tyler B.M."/>
            <person name="De Vries R.P."/>
            <person name="Kamoun S."/>
            <person name="Yandell M."/>
            <person name="Tisserat N."/>
            <person name="Buell C.R."/>
        </authorList>
    </citation>
    <scope>NUCLEOTIDE SEQUENCE</scope>
    <source>
        <strain evidence="6">DAOM:BR144</strain>
    </source>
</reference>
<evidence type="ECO:0000313" key="5">
    <source>
        <dbReference type="EnsemblProtists" id="PYU1_T000511"/>
    </source>
</evidence>
<organism evidence="5 6">
    <name type="scientific">Globisporangium ultimum (strain ATCC 200006 / CBS 805.95 / DAOM BR144)</name>
    <name type="common">Pythium ultimum</name>
    <dbReference type="NCBI Taxonomy" id="431595"/>
    <lineage>
        <taxon>Eukaryota</taxon>
        <taxon>Sar</taxon>
        <taxon>Stramenopiles</taxon>
        <taxon>Oomycota</taxon>
        <taxon>Peronosporomycetes</taxon>
        <taxon>Pythiales</taxon>
        <taxon>Pythiaceae</taxon>
        <taxon>Globisporangium</taxon>
    </lineage>
</organism>
<reference evidence="5" key="3">
    <citation type="submission" date="2015-02" db="UniProtKB">
        <authorList>
            <consortium name="EnsemblProtists"/>
        </authorList>
    </citation>
    <scope>IDENTIFICATION</scope>
    <source>
        <strain evidence="5">DAOM BR144</strain>
    </source>
</reference>
<keyword evidence="3" id="KW-1015">Disulfide bond</keyword>
<evidence type="ECO:0000256" key="1">
    <source>
        <dbReference type="ARBA" id="ARBA00022690"/>
    </source>
</evidence>
<sequence length="241" mass="25591">MPGRCNDTTETCIIQGVECKQAPCLPIAICESKTEGSADIVVEHVTANCSRLCPMIDSPVCGSDGVSYANACYFDEAQCNNPGLSIAVHALCPEDRTFNLQYNSPLAAQDSSSGSSSAACDAIVCADIDDPVCTTSGTMKNACFLKREQCKHPYVELLRRGSCEPVPIMPRCPASCGQEYAPVCASSGVIYGNECLFRQAKCARAFASNFVARDLSYCELNVGDSSGTAQGIRTVITSVFD</sequence>
<evidence type="ECO:0000313" key="6">
    <source>
        <dbReference type="Proteomes" id="UP000019132"/>
    </source>
</evidence>
<dbReference type="EnsemblProtists" id="PYU1_T000511">
    <property type="protein sequence ID" value="PYU1_T000511"/>
    <property type="gene ID" value="PYU1_G000511"/>
</dbReference>
<dbReference type="SUPFAM" id="SSF100895">
    <property type="entry name" value="Kazal-type serine protease inhibitors"/>
    <property type="match status" value="2"/>
</dbReference>
<dbReference type="EMBL" id="GL376636">
    <property type="status" value="NOT_ANNOTATED_CDS"/>
    <property type="molecule type" value="Genomic_DNA"/>
</dbReference>
<dbReference type="Pfam" id="PF00050">
    <property type="entry name" value="Kazal_1"/>
    <property type="match status" value="2"/>
</dbReference>
<dbReference type="InterPro" id="IPR036058">
    <property type="entry name" value="Kazal_dom_sf"/>
</dbReference>
<name>K3W6C0_GLOUD</name>
<evidence type="ECO:0000256" key="2">
    <source>
        <dbReference type="ARBA" id="ARBA00022900"/>
    </source>
</evidence>
<proteinExistence type="predicted"/>
<feature type="domain" description="Kazal-like" evidence="4">
    <location>
        <begin position="166"/>
        <end position="203"/>
    </location>
</feature>